<feature type="domain" description="CoA carboxyltransferase C-terminal" evidence="2">
    <location>
        <begin position="293"/>
        <end position="545"/>
    </location>
</feature>
<accession>A0A916WF59</accession>
<keyword evidence="4" id="KW-1185">Reference proteome</keyword>
<evidence type="ECO:0000313" key="4">
    <source>
        <dbReference type="Proteomes" id="UP000620596"/>
    </source>
</evidence>
<reference evidence="3" key="2">
    <citation type="submission" date="2020-09" db="EMBL/GenBank/DDBJ databases">
        <authorList>
            <person name="Sun Q."/>
            <person name="Zhou Y."/>
        </authorList>
    </citation>
    <scope>NUCLEOTIDE SEQUENCE</scope>
    <source>
        <strain evidence="3">CGMCC 1.15322</strain>
    </source>
</reference>
<dbReference type="InterPro" id="IPR034733">
    <property type="entry name" value="AcCoA_carboxyl_beta"/>
</dbReference>
<dbReference type="PANTHER" id="PTHR22855">
    <property type="entry name" value="ACETYL, PROPIONYL, PYRUVATE, AND GLUTACONYL CARBOXYLASE-RELATED"/>
    <property type="match status" value="1"/>
</dbReference>
<evidence type="ECO:0000259" key="1">
    <source>
        <dbReference type="PROSITE" id="PS50980"/>
    </source>
</evidence>
<dbReference type="PANTHER" id="PTHR22855:SF46">
    <property type="entry name" value="METHYLCROTONOYL-COA CARBOXYLASE"/>
    <property type="match status" value="1"/>
</dbReference>
<reference evidence="3" key="1">
    <citation type="journal article" date="2014" name="Int. J. Syst. Evol. Microbiol.">
        <title>Complete genome sequence of Corynebacterium casei LMG S-19264T (=DSM 44701T), isolated from a smear-ripened cheese.</title>
        <authorList>
            <consortium name="US DOE Joint Genome Institute (JGI-PGF)"/>
            <person name="Walter F."/>
            <person name="Albersmeier A."/>
            <person name="Kalinowski J."/>
            <person name="Ruckert C."/>
        </authorList>
    </citation>
    <scope>NUCLEOTIDE SEQUENCE</scope>
    <source>
        <strain evidence="3">CGMCC 1.15322</strain>
    </source>
</reference>
<dbReference type="GO" id="GO:0016874">
    <property type="term" value="F:ligase activity"/>
    <property type="evidence" value="ECO:0007669"/>
    <property type="project" value="InterPro"/>
</dbReference>
<dbReference type="InterPro" id="IPR011763">
    <property type="entry name" value="COA_CT_C"/>
</dbReference>
<comment type="caution">
    <text evidence="3">The sequence shown here is derived from an EMBL/GenBank/DDBJ whole genome shotgun (WGS) entry which is preliminary data.</text>
</comment>
<dbReference type="Proteomes" id="UP000620596">
    <property type="component" value="Unassembled WGS sequence"/>
</dbReference>
<dbReference type="PROSITE" id="PS50980">
    <property type="entry name" value="COA_CT_NTER"/>
    <property type="match status" value="1"/>
</dbReference>
<dbReference type="EMBL" id="BMIG01000004">
    <property type="protein sequence ID" value="GGA94822.1"/>
    <property type="molecule type" value="Genomic_DNA"/>
</dbReference>
<dbReference type="AlphaFoldDB" id="A0A916WF59"/>
<dbReference type="InterPro" id="IPR011762">
    <property type="entry name" value="COA_CT_N"/>
</dbReference>
<dbReference type="PROSITE" id="PS50989">
    <property type="entry name" value="COA_CT_CTER"/>
    <property type="match status" value="1"/>
</dbReference>
<name>A0A916WF59_9BURK</name>
<dbReference type="SUPFAM" id="SSF52096">
    <property type="entry name" value="ClpP/crotonase"/>
    <property type="match status" value="2"/>
</dbReference>
<organism evidence="3 4">
    <name type="scientific">Polaromonas eurypsychrophila</name>
    <dbReference type="NCBI Taxonomy" id="1614635"/>
    <lineage>
        <taxon>Bacteria</taxon>
        <taxon>Pseudomonadati</taxon>
        <taxon>Pseudomonadota</taxon>
        <taxon>Betaproteobacteria</taxon>
        <taxon>Burkholderiales</taxon>
        <taxon>Comamonadaceae</taxon>
        <taxon>Polaromonas</taxon>
    </lineage>
</organism>
<sequence>MTIFQSAWNAEGSTALQRNEAMLARIAALRALEDRAAQASAKSKPVFDKRGQLLPRERVALLLDPGTPYLPLCSLAGFMQDHKDAALSVPGGGVVAGIGFVEGVRCMIVASDSGIEAGAIQAMGLDKILRVQEIALHNKLPFIHLVESAGANLMRYRVEGFVHGGALFRNLARLSAAGIPVITVQHGSGTAGGAYMPGLSDVVIMVRGRSRAFLAGPPLLMAATGEVATEEELGGAEMHASISGLGEQLAEDDRHALGLAREVVARTSWLNRPPAHTKRVQAAINSGAFKEREPLYPADDLLGLMSADLRQPVDMHEVIARLVDGSDFLPFKALYGAATVCVQASINGHAVGIISNNGPIDVAGANKATHFIQMMCQLGQPIVYLQNTTGYMVGKDSEQAGMIKHGAKMIQAVASATVPQITIQCGASFGAGNYGMCGRGYAPRFLFSWPNARTAVMGGEQAARTMQIVTEAAMARKGIAVDAAQSQAQFDKIVALFEAQADAFYTSGLLLDDGVIDPRDTRAVLAQCLAMCAEAEERQLRPMQFGVARM</sequence>
<gene>
    <name evidence="3" type="primary">mccB</name>
    <name evidence="3" type="ORF">GCM10011496_14890</name>
</gene>
<dbReference type="Gene3D" id="3.90.226.10">
    <property type="entry name" value="2-enoyl-CoA Hydratase, Chain A, domain 1"/>
    <property type="match status" value="2"/>
</dbReference>
<dbReference type="FunFam" id="3.90.226.10:FF:000021">
    <property type="entry name" value="Acetyl-CoA carboxylase carboxyltransferase subunit"/>
    <property type="match status" value="1"/>
</dbReference>
<dbReference type="RefSeq" id="WP_188707724.1">
    <property type="nucleotide sequence ID" value="NZ_BMIG01000004.1"/>
</dbReference>
<feature type="domain" description="CoA carboxyltransferase N-terminal" evidence="1">
    <location>
        <begin position="19"/>
        <end position="279"/>
    </location>
</feature>
<dbReference type="InterPro" id="IPR045190">
    <property type="entry name" value="MCCB/AccD1-like"/>
</dbReference>
<protein>
    <submittedName>
        <fullName evidence="3">Acetyl-CoA carboxylase carboxyltransferase subunit</fullName>
    </submittedName>
</protein>
<proteinExistence type="predicted"/>
<dbReference type="Pfam" id="PF01039">
    <property type="entry name" value="Carboxyl_trans"/>
    <property type="match status" value="1"/>
</dbReference>
<evidence type="ECO:0000259" key="2">
    <source>
        <dbReference type="PROSITE" id="PS50989"/>
    </source>
</evidence>
<evidence type="ECO:0000313" key="3">
    <source>
        <dbReference type="EMBL" id="GGA94822.1"/>
    </source>
</evidence>
<dbReference type="InterPro" id="IPR029045">
    <property type="entry name" value="ClpP/crotonase-like_dom_sf"/>
</dbReference>